<dbReference type="InterPro" id="IPR000064">
    <property type="entry name" value="NLP_P60_dom"/>
</dbReference>
<evidence type="ECO:0000259" key="5">
    <source>
        <dbReference type="PROSITE" id="PS51935"/>
    </source>
</evidence>
<evidence type="ECO:0000313" key="6">
    <source>
        <dbReference type="EMBL" id="CAL1241341.1"/>
    </source>
</evidence>
<dbReference type="EMBL" id="OZ026884">
    <property type="protein sequence ID" value="CAL1241341.1"/>
    <property type="molecule type" value="Genomic_DNA"/>
</dbReference>
<reference evidence="6 7" key="1">
    <citation type="submission" date="2024-04" db="EMBL/GenBank/DDBJ databases">
        <authorList>
            <person name="Cremers G."/>
        </authorList>
    </citation>
    <scope>NUCLEOTIDE SEQUENCE [LARGE SCALE GENOMIC DNA]</scope>
    <source>
        <strain evidence="6">MeCH1-AG</strain>
    </source>
</reference>
<feature type="domain" description="NlpC/P60" evidence="5">
    <location>
        <begin position="41"/>
        <end position="164"/>
    </location>
</feature>
<protein>
    <submittedName>
        <fullName evidence="6">Cell wall-associated hydrolase, NlpC family</fullName>
    </submittedName>
</protein>
<gene>
    <name evidence="6" type="ORF">MECH1_V1_2565</name>
</gene>
<sequence>MPPLIAALPWCRQPAQWLILASLLALFSGCASRPKPPPARPSYLSPLVSYALSLRGTPYVWGGASPEEGFDCSGFVQHVYRRHGIRLPRTAREMAEVLPPLDSRSRRPGDLVFFNTTGEPYSHVGIYIGNDDFVHASSAKGQVIVSRLDKPYWWEHFLGVRRPALLDRWLGARGGN</sequence>
<dbReference type="InterPro" id="IPR038765">
    <property type="entry name" value="Papain-like_cys_pep_sf"/>
</dbReference>
<evidence type="ECO:0000256" key="3">
    <source>
        <dbReference type="ARBA" id="ARBA00022801"/>
    </source>
</evidence>
<name>A0ABM9NL39_9GAMM</name>
<dbReference type="PANTHER" id="PTHR47053">
    <property type="entry name" value="MUREIN DD-ENDOPEPTIDASE MEPH-RELATED"/>
    <property type="match status" value="1"/>
</dbReference>
<dbReference type="Gene3D" id="3.90.1720.10">
    <property type="entry name" value="endopeptidase domain like (from Nostoc punctiforme)"/>
    <property type="match status" value="1"/>
</dbReference>
<evidence type="ECO:0000256" key="2">
    <source>
        <dbReference type="ARBA" id="ARBA00022670"/>
    </source>
</evidence>
<keyword evidence="3 6" id="KW-0378">Hydrolase</keyword>
<dbReference type="InterPro" id="IPR051202">
    <property type="entry name" value="Peptidase_C40"/>
</dbReference>
<proteinExistence type="inferred from homology"/>
<keyword evidence="7" id="KW-1185">Reference proteome</keyword>
<accession>A0ABM9NL39</accession>
<keyword evidence="4" id="KW-0788">Thiol protease</keyword>
<dbReference type="GO" id="GO:0016787">
    <property type="term" value="F:hydrolase activity"/>
    <property type="evidence" value="ECO:0007669"/>
    <property type="project" value="UniProtKB-KW"/>
</dbReference>
<dbReference type="Proteomes" id="UP001497493">
    <property type="component" value="Chromosome"/>
</dbReference>
<dbReference type="SUPFAM" id="SSF54001">
    <property type="entry name" value="Cysteine proteinases"/>
    <property type="match status" value="1"/>
</dbReference>
<dbReference type="Pfam" id="PF00877">
    <property type="entry name" value="NLPC_P60"/>
    <property type="match status" value="1"/>
</dbReference>
<keyword evidence="2" id="KW-0645">Protease</keyword>
<evidence type="ECO:0000256" key="1">
    <source>
        <dbReference type="ARBA" id="ARBA00007074"/>
    </source>
</evidence>
<evidence type="ECO:0000313" key="7">
    <source>
        <dbReference type="Proteomes" id="UP001497493"/>
    </source>
</evidence>
<comment type="similarity">
    <text evidence="1">Belongs to the peptidase C40 family.</text>
</comment>
<dbReference type="RefSeq" id="WP_348757866.1">
    <property type="nucleotide sequence ID" value="NZ_OZ026884.1"/>
</dbReference>
<organism evidence="6 7">
    <name type="scientific">Candidatus Methylocalor cossyra</name>
    <dbReference type="NCBI Taxonomy" id="3108543"/>
    <lineage>
        <taxon>Bacteria</taxon>
        <taxon>Pseudomonadati</taxon>
        <taxon>Pseudomonadota</taxon>
        <taxon>Gammaproteobacteria</taxon>
        <taxon>Methylococcales</taxon>
        <taxon>Methylococcaceae</taxon>
        <taxon>Candidatus Methylocalor</taxon>
    </lineage>
</organism>
<evidence type="ECO:0000256" key="4">
    <source>
        <dbReference type="ARBA" id="ARBA00022807"/>
    </source>
</evidence>
<dbReference type="PROSITE" id="PS51935">
    <property type="entry name" value="NLPC_P60"/>
    <property type="match status" value="1"/>
</dbReference>
<dbReference type="PANTHER" id="PTHR47053:SF1">
    <property type="entry name" value="MUREIN DD-ENDOPEPTIDASE MEPH-RELATED"/>
    <property type="match status" value="1"/>
</dbReference>